<feature type="transmembrane region" description="Helical" evidence="1">
    <location>
        <begin position="330"/>
        <end position="350"/>
    </location>
</feature>
<keyword evidence="1" id="KW-0812">Transmembrane</keyword>
<dbReference type="OrthoDB" id="372679at2759"/>
<dbReference type="RefSeq" id="XP_022812735.1">
    <property type="nucleotide sequence ID" value="XM_022956902.1"/>
</dbReference>
<dbReference type="Proteomes" id="UP000072874">
    <property type="component" value="Chromosome 12"/>
</dbReference>
<feature type="transmembrane region" description="Helical" evidence="1">
    <location>
        <begin position="302"/>
        <end position="324"/>
    </location>
</feature>
<dbReference type="AlphaFoldDB" id="A0A077Y872"/>
<dbReference type="EMBL" id="LK934640">
    <property type="protein sequence ID" value="CDU19603.1"/>
    <property type="molecule type" value="Genomic_DNA"/>
</dbReference>
<dbReference type="VEuPathDB" id="PlasmoDB:PYYM_1243300"/>
<dbReference type="GeneID" id="3789407"/>
<feature type="signal peptide" evidence="2">
    <location>
        <begin position="1"/>
        <end position="24"/>
    </location>
</feature>
<gene>
    <name evidence="4" type="ORF">PY17X_1244100</name>
    <name evidence="3" type="ORF">PYYM_1243300</name>
</gene>
<evidence type="ECO:0000256" key="1">
    <source>
        <dbReference type="SAM" id="Phobius"/>
    </source>
</evidence>
<evidence type="ECO:0000313" key="4">
    <source>
        <dbReference type="EMBL" id="VTZ80239.1"/>
    </source>
</evidence>
<evidence type="ECO:0000313" key="3">
    <source>
        <dbReference type="EMBL" id="CDU19603.1"/>
    </source>
</evidence>
<evidence type="ECO:0008006" key="7">
    <source>
        <dbReference type="Google" id="ProtNLM"/>
    </source>
</evidence>
<dbReference type="EMBL" id="LM993666">
    <property type="protein sequence ID" value="VTZ80239.1"/>
    <property type="molecule type" value="Genomic_DNA"/>
</dbReference>
<evidence type="ECO:0000256" key="2">
    <source>
        <dbReference type="SAM" id="SignalP"/>
    </source>
</evidence>
<evidence type="ECO:0000313" key="6">
    <source>
        <dbReference type="Proteomes" id="UP000072904"/>
    </source>
</evidence>
<proteinExistence type="predicted"/>
<keyword evidence="1" id="KW-1133">Transmembrane helix</keyword>
<feature type="transmembrane region" description="Helical" evidence="1">
    <location>
        <begin position="266"/>
        <end position="290"/>
    </location>
</feature>
<dbReference type="VEuPathDB" id="PlasmoDB:PY03865"/>
<reference evidence="4" key="4">
    <citation type="submission" date="2019-05" db="EMBL/GenBank/DDBJ databases">
        <authorList>
            <consortium name="Pathogen Informatics"/>
        </authorList>
    </citation>
    <scope>NUCLEOTIDE SEQUENCE</scope>
    <source>
        <strain evidence="4">17X</strain>
    </source>
</reference>
<name>A0A077Y872_PLAYE</name>
<feature type="chain" id="PRO_5014501874" description="Dolichyl-diphosphooligosaccharide--protein glycosyltransferase subunit 2" evidence="2">
    <location>
        <begin position="25"/>
        <end position="362"/>
    </location>
</feature>
<dbReference type="Proteomes" id="UP000072904">
    <property type="component" value="Chromosome 12"/>
</dbReference>
<reference evidence="4" key="3">
    <citation type="submission" date="2014-05" db="EMBL/GenBank/DDBJ databases">
        <authorList>
            <person name="Aslett M.A."/>
            <person name="De Silva N."/>
        </authorList>
    </citation>
    <scope>NUCLEOTIDE SEQUENCE</scope>
    <source>
        <strain evidence="4">17X</strain>
    </source>
</reference>
<dbReference type="OMA" id="QCTFKVQ"/>
<protein>
    <recommendedName>
        <fullName evidence="7">Dolichyl-diphosphooligosaccharide--protein glycosyltransferase subunit 2</fullName>
    </recommendedName>
</protein>
<keyword evidence="2" id="KW-0732">Signal</keyword>
<dbReference type="VEuPathDB" id="PlasmoDB:Py17XNL_001205291"/>
<dbReference type="KEGG" id="pyo:PY17X_1244100"/>
<sequence>MRYVFFLFFCFLIFINYKIKTVKCNEIANVSNLSNTFPLSLNKIKITTLDVLSEYKKERNIITKVFEQNQHENNYIFINEKLNSYNSININCTFKVNKKIDKTKFVVLLVKHFEGDIFRKNNKIDHLKKYETFIFTNRYENDLIISNLSLLLVNLTEITGYYKFDVFITDGENNLMVFKLVKIFLYFHNNIPIIEYPIKIETMKKRKKKSIIIENICKNKLMINNNSLNIFNKLVVHGFKEYYPQPLISKREYFTHNYVNKSFDNMAISIIHMILIIAFFIIYIYFIIFYMKYNIKIINISYINYVFVFSFISIIFLFILYDLYFNVLEIYPIFILFFSIFLFFFFKTLTSLGRQTNLGKAG</sequence>
<keyword evidence="1" id="KW-0472">Membrane</keyword>
<organism evidence="3 6">
    <name type="scientific">Plasmodium yoelii</name>
    <dbReference type="NCBI Taxonomy" id="5861"/>
    <lineage>
        <taxon>Eukaryota</taxon>
        <taxon>Sar</taxon>
        <taxon>Alveolata</taxon>
        <taxon>Apicomplexa</taxon>
        <taxon>Aconoidasida</taxon>
        <taxon>Haemosporida</taxon>
        <taxon>Plasmodiidae</taxon>
        <taxon>Plasmodium</taxon>
        <taxon>Plasmodium (Vinckeia)</taxon>
    </lineage>
</organism>
<evidence type="ECO:0000313" key="5">
    <source>
        <dbReference type="Proteomes" id="UP000072874"/>
    </source>
</evidence>
<dbReference type="VEuPathDB" id="PlasmoDB:PY17X_1244100"/>
<reference evidence="3" key="2">
    <citation type="submission" date="2014-05" db="EMBL/GenBank/DDBJ databases">
        <authorList>
            <person name="Aslett A.Martin."/>
            <person name="De Silva Nishadi"/>
        </authorList>
    </citation>
    <scope>NUCLEOTIDE SEQUENCE</scope>
    <source>
        <strain evidence="3">YM</strain>
    </source>
</reference>
<accession>A0A077Y872</accession>
<reference evidence="5 6" key="1">
    <citation type="journal article" date="2014" name="BMC Biol.">
        <title>A comprehensive evaluation of rodent malaria parasite genomes and gene expression.</title>
        <authorList>
            <person name="Otto T.D."/>
            <person name="Bohme U."/>
            <person name="Jackson A.P."/>
            <person name="Hunt M."/>
            <person name="Franke-Fayard B."/>
            <person name="Hoeijmakers W.A."/>
            <person name="Religa A.A."/>
            <person name="Robertson L."/>
            <person name="Sanders M."/>
            <person name="Ogun S.A."/>
            <person name="Cunningham D."/>
            <person name="Erhart A."/>
            <person name="Billker O."/>
            <person name="Khan S.M."/>
            <person name="Stunnenberg H.G."/>
            <person name="Langhorne J."/>
            <person name="Holder A.A."/>
            <person name="Waters A.P."/>
            <person name="Newbold C.I."/>
            <person name="Pain A."/>
            <person name="Berriman M."/>
            <person name="Janse C.J."/>
        </authorList>
    </citation>
    <scope>NUCLEOTIDE SEQUENCE [LARGE SCALE GENOMIC DNA]</scope>
    <source>
        <strain evidence="4 5">17X</strain>
        <strain evidence="3 6">YM</strain>
    </source>
</reference>